<dbReference type="Gene3D" id="1.10.10.10">
    <property type="entry name" value="Winged helix-like DNA-binding domain superfamily/Winged helix DNA-binding domain"/>
    <property type="match status" value="1"/>
</dbReference>
<dbReference type="Pfam" id="PF12840">
    <property type="entry name" value="HTH_20"/>
    <property type="match status" value="1"/>
</dbReference>
<dbReference type="Proteomes" id="UP001596203">
    <property type="component" value="Unassembled WGS sequence"/>
</dbReference>
<gene>
    <name evidence="3" type="ORF">ACFP2T_25640</name>
</gene>
<organism evidence="3 4">
    <name type="scientific">Plantactinospora solaniradicis</name>
    <dbReference type="NCBI Taxonomy" id="1723736"/>
    <lineage>
        <taxon>Bacteria</taxon>
        <taxon>Bacillati</taxon>
        <taxon>Actinomycetota</taxon>
        <taxon>Actinomycetes</taxon>
        <taxon>Micromonosporales</taxon>
        <taxon>Micromonosporaceae</taxon>
        <taxon>Plantactinospora</taxon>
    </lineage>
</organism>
<dbReference type="InterPro" id="IPR001845">
    <property type="entry name" value="HTH_ArsR_DNA-bd_dom"/>
</dbReference>
<dbReference type="RefSeq" id="WP_377425660.1">
    <property type="nucleotide sequence ID" value="NZ_JBHSPR010000020.1"/>
</dbReference>
<evidence type="ECO:0000313" key="4">
    <source>
        <dbReference type="Proteomes" id="UP001596203"/>
    </source>
</evidence>
<accession>A0ABW1KFF5</accession>
<dbReference type="SUPFAM" id="SSF46785">
    <property type="entry name" value="Winged helix' DNA-binding domain"/>
    <property type="match status" value="1"/>
</dbReference>
<keyword evidence="4" id="KW-1185">Reference proteome</keyword>
<protein>
    <submittedName>
        <fullName evidence="3">ArsR/SmtB family transcription factor</fullName>
    </submittedName>
</protein>
<evidence type="ECO:0000256" key="1">
    <source>
        <dbReference type="SAM" id="MobiDB-lite"/>
    </source>
</evidence>
<name>A0ABW1KFF5_9ACTN</name>
<comment type="caution">
    <text evidence="3">The sequence shown here is derived from an EMBL/GenBank/DDBJ whole genome shotgun (WGS) entry which is preliminary data.</text>
</comment>
<evidence type="ECO:0000259" key="2">
    <source>
        <dbReference type="SMART" id="SM00418"/>
    </source>
</evidence>
<sequence>MSRDEVRLSPTSLRGLAHPLRVRMLNVLREDGPATATLLAQRLGQSTGATSYHLRQLAQYGFVVEEPKRGPGRERWWRAAHQNTILDREVGRDAVADVETYLRAVASLYAERVDRWLNELGNIPEEWEDKATLSNWRFRLTAAEAGELYEALHEVLGRYRRDDPDVPAPDGAEAYVVQAQLMPFFQQRGDDDGSVEGNDGSVGGDDGSVGGDDGSVGGDDGSVGGGDDE</sequence>
<evidence type="ECO:0000313" key="3">
    <source>
        <dbReference type="EMBL" id="MFC6019579.1"/>
    </source>
</evidence>
<feature type="region of interest" description="Disordered" evidence="1">
    <location>
        <begin position="186"/>
        <end position="229"/>
    </location>
</feature>
<dbReference type="InterPro" id="IPR036388">
    <property type="entry name" value="WH-like_DNA-bd_sf"/>
</dbReference>
<proteinExistence type="predicted"/>
<reference evidence="4" key="1">
    <citation type="journal article" date="2019" name="Int. J. Syst. Evol. Microbiol.">
        <title>The Global Catalogue of Microorganisms (GCM) 10K type strain sequencing project: providing services to taxonomists for standard genome sequencing and annotation.</title>
        <authorList>
            <consortium name="The Broad Institute Genomics Platform"/>
            <consortium name="The Broad Institute Genome Sequencing Center for Infectious Disease"/>
            <person name="Wu L."/>
            <person name="Ma J."/>
        </authorList>
    </citation>
    <scope>NUCLEOTIDE SEQUENCE [LARGE SCALE GENOMIC DNA]</scope>
    <source>
        <strain evidence="4">ZS-35-S2</strain>
    </source>
</reference>
<dbReference type="InterPro" id="IPR036390">
    <property type="entry name" value="WH_DNA-bd_sf"/>
</dbReference>
<dbReference type="EMBL" id="JBHSPR010000020">
    <property type="protein sequence ID" value="MFC6019579.1"/>
    <property type="molecule type" value="Genomic_DNA"/>
</dbReference>
<feature type="compositionally biased region" description="Gly residues" evidence="1">
    <location>
        <begin position="200"/>
        <end position="229"/>
    </location>
</feature>
<dbReference type="SMART" id="SM00418">
    <property type="entry name" value="HTH_ARSR"/>
    <property type="match status" value="1"/>
</dbReference>
<dbReference type="CDD" id="cd00090">
    <property type="entry name" value="HTH_ARSR"/>
    <property type="match status" value="1"/>
</dbReference>
<dbReference type="InterPro" id="IPR011991">
    <property type="entry name" value="ArsR-like_HTH"/>
</dbReference>
<feature type="domain" description="HTH arsR-type" evidence="2">
    <location>
        <begin position="11"/>
        <end position="100"/>
    </location>
</feature>